<keyword evidence="4" id="KW-0418">Kinase</keyword>
<accession>A0A368GII4</accession>
<keyword evidence="1" id="KW-0723">Serine/threonine-protein kinase</keyword>
<protein>
    <recommendedName>
        <fullName evidence="10">Protein kinase domain-containing protein</fullName>
    </recommendedName>
</protein>
<proteinExistence type="predicted"/>
<evidence type="ECO:0000313" key="9">
    <source>
        <dbReference type="Proteomes" id="UP000252519"/>
    </source>
</evidence>
<dbReference type="InterPro" id="IPR000961">
    <property type="entry name" value="AGC-kinase_C"/>
</dbReference>
<feature type="domain" description="Protein kinase" evidence="6">
    <location>
        <begin position="1"/>
        <end position="112"/>
    </location>
</feature>
<name>A0A368GII4_ANCCA</name>
<dbReference type="OrthoDB" id="63267at2759"/>
<dbReference type="SUPFAM" id="SSF56112">
    <property type="entry name" value="Protein kinase-like (PK-like)"/>
    <property type="match status" value="1"/>
</dbReference>
<dbReference type="EMBL" id="JOJR01000176">
    <property type="protein sequence ID" value="RCN42860.1"/>
    <property type="molecule type" value="Genomic_DNA"/>
</dbReference>
<evidence type="ECO:0008006" key="10">
    <source>
        <dbReference type="Google" id="ProtNLM"/>
    </source>
</evidence>
<evidence type="ECO:0000259" key="7">
    <source>
        <dbReference type="PROSITE" id="PS51285"/>
    </source>
</evidence>
<evidence type="ECO:0000256" key="4">
    <source>
        <dbReference type="ARBA" id="ARBA00022777"/>
    </source>
</evidence>
<keyword evidence="2" id="KW-0808">Transferase</keyword>
<keyword evidence="5" id="KW-0067">ATP-binding</keyword>
<feature type="domain" description="AGC-kinase C-terminal" evidence="7">
    <location>
        <begin position="110"/>
        <end position="164"/>
    </location>
</feature>
<keyword evidence="3" id="KW-0547">Nucleotide-binding</keyword>
<sequence length="164" mass="19122">MAPELLSKKGYGMDVDWWSLGILLYELITGRTPFSKDTQEETFEAIRGGDLQFPDEFRAEARKELDFRLELKKFLMMLLLNRSYREVVEKLLDRNPCNRAPNESLLAWYAAIDWRDVEGLKIQPPFKPAPFEISELQPLEGSDEVASSQRERDLFADWCEIQSD</sequence>
<dbReference type="PROSITE" id="PS50011">
    <property type="entry name" value="PROTEIN_KINASE_DOM"/>
    <property type="match status" value="1"/>
</dbReference>
<keyword evidence="9" id="KW-1185">Reference proteome</keyword>
<dbReference type="GO" id="GO:0005524">
    <property type="term" value="F:ATP binding"/>
    <property type="evidence" value="ECO:0007669"/>
    <property type="project" value="UniProtKB-KW"/>
</dbReference>
<dbReference type="STRING" id="29170.A0A368GII4"/>
<dbReference type="Pfam" id="PF00069">
    <property type="entry name" value="Pkinase"/>
    <property type="match status" value="1"/>
</dbReference>
<gene>
    <name evidence="8" type="ORF">ANCCAN_11147</name>
</gene>
<evidence type="ECO:0000256" key="1">
    <source>
        <dbReference type="ARBA" id="ARBA00022527"/>
    </source>
</evidence>
<evidence type="ECO:0000256" key="3">
    <source>
        <dbReference type="ARBA" id="ARBA00022741"/>
    </source>
</evidence>
<reference evidence="8 9" key="1">
    <citation type="submission" date="2014-10" db="EMBL/GenBank/DDBJ databases">
        <title>Draft genome of the hookworm Ancylostoma caninum.</title>
        <authorList>
            <person name="Mitreva M."/>
        </authorList>
    </citation>
    <scope>NUCLEOTIDE SEQUENCE [LARGE SCALE GENOMIC DNA]</scope>
    <source>
        <strain evidence="8 9">Baltimore</strain>
    </source>
</reference>
<dbReference type="Proteomes" id="UP000252519">
    <property type="component" value="Unassembled WGS sequence"/>
</dbReference>
<dbReference type="GO" id="GO:0004674">
    <property type="term" value="F:protein serine/threonine kinase activity"/>
    <property type="evidence" value="ECO:0007669"/>
    <property type="project" value="UniProtKB-KW"/>
</dbReference>
<evidence type="ECO:0000256" key="5">
    <source>
        <dbReference type="ARBA" id="ARBA00022840"/>
    </source>
</evidence>
<evidence type="ECO:0000256" key="2">
    <source>
        <dbReference type="ARBA" id="ARBA00022679"/>
    </source>
</evidence>
<dbReference type="Gene3D" id="1.10.510.10">
    <property type="entry name" value="Transferase(Phosphotransferase) domain 1"/>
    <property type="match status" value="1"/>
</dbReference>
<evidence type="ECO:0000259" key="6">
    <source>
        <dbReference type="PROSITE" id="PS50011"/>
    </source>
</evidence>
<dbReference type="PANTHER" id="PTHR24351">
    <property type="entry name" value="RIBOSOMAL PROTEIN S6 KINASE"/>
    <property type="match status" value="1"/>
</dbReference>
<organism evidence="8 9">
    <name type="scientific">Ancylostoma caninum</name>
    <name type="common">Dog hookworm</name>
    <dbReference type="NCBI Taxonomy" id="29170"/>
    <lineage>
        <taxon>Eukaryota</taxon>
        <taxon>Metazoa</taxon>
        <taxon>Ecdysozoa</taxon>
        <taxon>Nematoda</taxon>
        <taxon>Chromadorea</taxon>
        <taxon>Rhabditida</taxon>
        <taxon>Rhabditina</taxon>
        <taxon>Rhabditomorpha</taxon>
        <taxon>Strongyloidea</taxon>
        <taxon>Ancylostomatidae</taxon>
        <taxon>Ancylostomatinae</taxon>
        <taxon>Ancylostoma</taxon>
    </lineage>
</organism>
<comment type="caution">
    <text evidence="8">The sequence shown here is derived from an EMBL/GenBank/DDBJ whole genome shotgun (WGS) entry which is preliminary data.</text>
</comment>
<dbReference type="InterPro" id="IPR011009">
    <property type="entry name" value="Kinase-like_dom_sf"/>
</dbReference>
<dbReference type="PROSITE" id="PS51285">
    <property type="entry name" value="AGC_KINASE_CTER"/>
    <property type="match status" value="1"/>
</dbReference>
<evidence type="ECO:0000313" key="8">
    <source>
        <dbReference type="EMBL" id="RCN42860.1"/>
    </source>
</evidence>
<dbReference type="AlphaFoldDB" id="A0A368GII4"/>
<dbReference type="InterPro" id="IPR000719">
    <property type="entry name" value="Prot_kinase_dom"/>
</dbReference>